<dbReference type="EMBL" id="JAROKS010000010">
    <property type="protein sequence ID" value="KAK1800214.1"/>
    <property type="molecule type" value="Genomic_DNA"/>
</dbReference>
<organism evidence="2 3">
    <name type="scientific">Electrophorus voltai</name>
    <dbReference type="NCBI Taxonomy" id="2609070"/>
    <lineage>
        <taxon>Eukaryota</taxon>
        <taxon>Metazoa</taxon>
        <taxon>Chordata</taxon>
        <taxon>Craniata</taxon>
        <taxon>Vertebrata</taxon>
        <taxon>Euteleostomi</taxon>
        <taxon>Actinopterygii</taxon>
        <taxon>Neopterygii</taxon>
        <taxon>Teleostei</taxon>
        <taxon>Ostariophysi</taxon>
        <taxon>Gymnotiformes</taxon>
        <taxon>Gymnotoidei</taxon>
        <taxon>Gymnotidae</taxon>
        <taxon>Electrophorus</taxon>
    </lineage>
</organism>
<reference evidence="2" key="1">
    <citation type="submission" date="2023-03" db="EMBL/GenBank/DDBJ databases">
        <title>Electrophorus voltai genome.</title>
        <authorList>
            <person name="Bian C."/>
        </authorList>
    </citation>
    <scope>NUCLEOTIDE SEQUENCE</scope>
    <source>
        <strain evidence="2">CB-2022</strain>
        <tissue evidence="2">Muscle</tissue>
    </source>
</reference>
<feature type="compositionally biased region" description="Low complexity" evidence="1">
    <location>
        <begin position="435"/>
        <end position="448"/>
    </location>
</feature>
<name>A0AAD8ZKD5_9TELE</name>
<dbReference type="AlphaFoldDB" id="A0AAD8ZKD5"/>
<dbReference type="Proteomes" id="UP001239994">
    <property type="component" value="Unassembled WGS sequence"/>
</dbReference>
<evidence type="ECO:0000313" key="2">
    <source>
        <dbReference type="EMBL" id="KAK1800214.1"/>
    </source>
</evidence>
<feature type="region of interest" description="Disordered" evidence="1">
    <location>
        <begin position="435"/>
        <end position="465"/>
    </location>
</feature>
<evidence type="ECO:0000256" key="1">
    <source>
        <dbReference type="SAM" id="MobiDB-lite"/>
    </source>
</evidence>
<feature type="region of interest" description="Disordered" evidence="1">
    <location>
        <begin position="166"/>
        <end position="187"/>
    </location>
</feature>
<proteinExistence type="predicted"/>
<accession>A0AAD8ZKD5</accession>
<feature type="region of interest" description="Disordered" evidence="1">
    <location>
        <begin position="203"/>
        <end position="267"/>
    </location>
</feature>
<feature type="compositionally biased region" description="Polar residues" evidence="1">
    <location>
        <begin position="495"/>
        <end position="524"/>
    </location>
</feature>
<feature type="region of interest" description="Disordered" evidence="1">
    <location>
        <begin position="495"/>
        <end position="537"/>
    </location>
</feature>
<feature type="compositionally biased region" description="Low complexity" evidence="1">
    <location>
        <begin position="206"/>
        <end position="215"/>
    </location>
</feature>
<sequence>MGDHHQVKTSFLFIQLQSPSRATQHQPLTPASLCTVTEEGSCTPHPPPSPGSLYKEAVREREGIVGQKDTSEDTSSIGDLLNVDDTTVIKCISEEASLLLFDTVKKDSTAAQGDFTEENSSSDVPRIDIRTANKEGIIEGTTTTLCSHSPTGNVSVAATDNHSQECLVPDHNKTEPETDNSGEESQPSIWILRQDAAKIMNAAVPSPSGESSSTSIHPEPSLPRMSCLYPASGSASDNRTPVEKPKLSPKPSEVPAASEPPPLSTAQCQSHTNWVHSAKQTDVAITLVGAQMVASKPLERTTFMSAVIERSSKLYGDAYKPALGWSSSSRATPAMECSAKGEVLPEMDSRAPAGSATNQFAVAEASKPTEGTDVPLTVLVPTACEKRDLQKCCHLLIEYILASTQAKPFVWISSSSHAQSVARAKYEFLFGKTQDTGSSDSVSTGSSQPQPEEYSNSSLDPVTQDDDLDETSLFLEIDRELANLLSGLVARTRDAPSTTQLDEQGSNSGDATSNMIPCNGQNGTPPSPPAMANQGSELQNGFADAGQLELPGERFLTFDAWCDALIQNPSAAAEELSRLSSGLGEDSRDAHTSQSKPSAATIASAEEPTTGPCSTPPRTETDRKIGQSGEGADTSAGLSDASLEESSRILAEIPGFFTAFLDGGKPRERPQKKLRFVEGQAGVELLVNGEAPEPNSGTGEQLAQGVEMPAHAHTPMTAVPQVFVLSHEGKSTGKSSARACANEEATDVFSRQFENILESERMRGTCYSSLDSLDALSSSADEADGELGQAVGPWRGKELAAALDTPLTPMIQQRLKESALFAELGVRQEVLSVSVTGRSGRAALEVTSSFLDAGAAAADLSGGSLANGIMERDTKDWLQGCLRRAVYLV</sequence>
<comment type="caution">
    <text evidence="2">The sequence shown here is derived from an EMBL/GenBank/DDBJ whole genome shotgun (WGS) entry which is preliminary data.</text>
</comment>
<protein>
    <submittedName>
        <fullName evidence="2">Uncharacterized protein</fullName>
    </submittedName>
</protein>
<feature type="compositionally biased region" description="Polar residues" evidence="1">
    <location>
        <begin position="449"/>
        <end position="461"/>
    </location>
</feature>
<gene>
    <name evidence="2" type="ORF">P4O66_000266</name>
</gene>
<evidence type="ECO:0000313" key="3">
    <source>
        <dbReference type="Proteomes" id="UP001239994"/>
    </source>
</evidence>
<feature type="region of interest" description="Disordered" evidence="1">
    <location>
        <begin position="577"/>
        <end position="643"/>
    </location>
</feature>
<keyword evidence="3" id="KW-1185">Reference proteome</keyword>